<dbReference type="PANTHER" id="PTHR10093">
    <property type="entry name" value="IRON-SULFUR CLUSTER ASSEMBLY ENZYME NIFU HOMOLOG"/>
    <property type="match status" value="1"/>
</dbReference>
<sequence>MPERFILNFHVRVSSTLLKSPKWASTPVLHYHENVIDHYENPRNVGSLDKKDKNVGTGLVGAPACGDVMKLQIKVDDNGKIIDAKFKTFGCGSAIASSSLATEWVKGKTVDEALKLKNTDIAKELCLPPVKLHCSMLAEDAIKAALSDYRIKQNSAKAAQ</sequence>
<dbReference type="FunFam" id="3.90.1010.10:FF:000008">
    <property type="entry name" value="Iron-sulfur cluster assembly enzyme"/>
    <property type="match status" value="1"/>
</dbReference>
<dbReference type="SUPFAM" id="SSF82649">
    <property type="entry name" value="SufE/NifU"/>
    <property type="match status" value="1"/>
</dbReference>
<evidence type="ECO:0000256" key="3">
    <source>
        <dbReference type="ARBA" id="ARBA00023004"/>
    </source>
</evidence>
<dbReference type="GO" id="GO:0005506">
    <property type="term" value="F:iron ion binding"/>
    <property type="evidence" value="ECO:0007669"/>
    <property type="project" value="UniProtKB-UniRule"/>
</dbReference>
<evidence type="ECO:0000256" key="5">
    <source>
        <dbReference type="ARBA" id="ARBA00075306"/>
    </source>
</evidence>
<evidence type="ECO:0000256" key="6">
    <source>
        <dbReference type="ARBA" id="ARBA00077466"/>
    </source>
</evidence>
<feature type="domain" description="NIF system FeS cluster assembly NifU N-terminal" evidence="8">
    <location>
        <begin position="31"/>
        <end position="154"/>
    </location>
</feature>
<dbReference type="InterPro" id="IPR002871">
    <property type="entry name" value="NIF_FeS_clus_asmbl_NifU_N"/>
</dbReference>
<accession>A0A3Q0IQ16</accession>
<dbReference type="GO" id="GO:0005739">
    <property type="term" value="C:mitochondrion"/>
    <property type="evidence" value="ECO:0007669"/>
    <property type="project" value="UniProtKB-ARBA"/>
</dbReference>
<dbReference type="PaxDb" id="121845-A0A3Q0IQ16"/>
<organism evidence="9 10">
    <name type="scientific">Diaphorina citri</name>
    <name type="common">Asian citrus psyllid</name>
    <dbReference type="NCBI Taxonomy" id="121845"/>
    <lineage>
        <taxon>Eukaryota</taxon>
        <taxon>Metazoa</taxon>
        <taxon>Ecdysozoa</taxon>
        <taxon>Arthropoda</taxon>
        <taxon>Hexapoda</taxon>
        <taxon>Insecta</taxon>
        <taxon>Pterygota</taxon>
        <taxon>Neoptera</taxon>
        <taxon>Paraneoptera</taxon>
        <taxon>Hemiptera</taxon>
        <taxon>Sternorrhyncha</taxon>
        <taxon>Psylloidea</taxon>
        <taxon>Psyllidae</taxon>
        <taxon>Diaphorininae</taxon>
        <taxon>Diaphorina</taxon>
    </lineage>
</organism>
<dbReference type="InterPro" id="IPR011339">
    <property type="entry name" value="ISCU"/>
</dbReference>
<dbReference type="GO" id="GO:0044572">
    <property type="term" value="P:[4Fe-4S] cluster assembly"/>
    <property type="evidence" value="ECO:0007669"/>
    <property type="project" value="UniProtKB-ARBA"/>
</dbReference>
<evidence type="ECO:0000313" key="10">
    <source>
        <dbReference type="RefSeq" id="XP_026676410.1"/>
    </source>
</evidence>
<keyword evidence="3" id="KW-0408">Iron</keyword>
<evidence type="ECO:0000256" key="4">
    <source>
        <dbReference type="ARBA" id="ARBA00069498"/>
    </source>
</evidence>
<dbReference type="GO" id="GO:0051536">
    <property type="term" value="F:iron-sulfur cluster binding"/>
    <property type="evidence" value="ECO:0007669"/>
    <property type="project" value="UniProtKB-UniRule"/>
</dbReference>
<dbReference type="Pfam" id="PF01592">
    <property type="entry name" value="NifU_N"/>
    <property type="match status" value="1"/>
</dbReference>
<evidence type="ECO:0000313" key="9">
    <source>
        <dbReference type="Proteomes" id="UP000079169"/>
    </source>
</evidence>
<name>A0A3Q0IQ16_DIACI</name>
<dbReference type="Gene3D" id="3.90.1010.10">
    <property type="match status" value="1"/>
</dbReference>
<evidence type="ECO:0000256" key="2">
    <source>
        <dbReference type="ARBA" id="ARBA00022723"/>
    </source>
</evidence>
<reference evidence="10" key="1">
    <citation type="submission" date="2025-08" db="UniProtKB">
        <authorList>
            <consortium name="RefSeq"/>
        </authorList>
    </citation>
    <scope>IDENTIFICATION</scope>
</reference>
<dbReference type="STRING" id="121845.A0A3Q0IQ16"/>
<keyword evidence="2" id="KW-0479">Metal-binding</keyword>
<dbReference type="CTD" id="23479"/>
<dbReference type="Proteomes" id="UP000079169">
    <property type="component" value="Unplaced"/>
</dbReference>
<proteinExistence type="inferred from homology"/>
<evidence type="ECO:0000256" key="1">
    <source>
        <dbReference type="ARBA" id="ARBA00006420"/>
    </source>
</evidence>
<dbReference type="AlphaFoldDB" id="A0A3Q0IQ16"/>
<comment type="similarity">
    <text evidence="1 7">Belongs to the NifU family.</text>
</comment>
<gene>
    <name evidence="10" type="primary">LOC103505267</name>
</gene>
<dbReference type="RefSeq" id="XP_026676410.1">
    <property type="nucleotide sequence ID" value="XM_026820609.1"/>
</dbReference>
<dbReference type="CDD" id="cd06664">
    <property type="entry name" value="IscU_like"/>
    <property type="match status" value="1"/>
</dbReference>
<evidence type="ECO:0000256" key="7">
    <source>
        <dbReference type="RuleBase" id="RU362089"/>
    </source>
</evidence>
<dbReference type="KEGG" id="dci:103505267"/>
<dbReference type="NCBIfam" id="TIGR01999">
    <property type="entry name" value="iscU"/>
    <property type="match status" value="1"/>
</dbReference>
<keyword evidence="9" id="KW-1185">Reference proteome</keyword>
<dbReference type="GeneID" id="103505267"/>
<evidence type="ECO:0000259" key="8">
    <source>
        <dbReference type="Pfam" id="PF01592"/>
    </source>
</evidence>
<protein>
    <recommendedName>
        <fullName evidence="4">Iron-sulfur cluster assembly enzyme ISCU</fullName>
    </recommendedName>
    <alternativeName>
        <fullName evidence="6">NifU-like N-terminal domain-containing protein</fullName>
    </alternativeName>
    <alternativeName>
        <fullName evidence="5">NifU-like protein</fullName>
    </alternativeName>
</protein>